<gene>
    <name evidence="2" type="ORF">A3D26_00075</name>
</gene>
<feature type="transmembrane region" description="Helical" evidence="1">
    <location>
        <begin position="214"/>
        <end position="232"/>
    </location>
</feature>
<proteinExistence type="predicted"/>
<evidence type="ECO:0008006" key="4">
    <source>
        <dbReference type="Google" id="ProtNLM"/>
    </source>
</evidence>
<keyword evidence="1" id="KW-0812">Transmembrane</keyword>
<name>A0A1G1VA53_9BACT</name>
<feature type="transmembrane region" description="Helical" evidence="1">
    <location>
        <begin position="96"/>
        <end position="120"/>
    </location>
</feature>
<sequence length="239" mass="26915">MHQKAIFNYFLNGFFLANRSLDIFLISLLLYLPTFLSSYIQNSFFAKVLQLSHFILLFISIGFTLSLPVFLIQKQQNKALDYGQVVKATLKNTKRLILPGILLFILFTIVLMASFVLAAISLHPSKDQVTSFFQSIGKGWHPIFLIPIVLIAFLEFTSFFFSLEGNGLLSSVKKSIVVAFNNLKYISIIILISLISTITSFIPIETFLGPLVKMILSGYIALVLTASSLLYYQTVIYKS</sequence>
<evidence type="ECO:0000313" key="3">
    <source>
        <dbReference type="Proteomes" id="UP000178319"/>
    </source>
</evidence>
<feature type="transmembrane region" description="Helical" evidence="1">
    <location>
        <begin position="140"/>
        <end position="163"/>
    </location>
</feature>
<dbReference type="Proteomes" id="UP000178319">
    <property type="component" value="Unassembled WGS sequence"/>
</dbReference>
<keyword evidence="1" id="KW-1133">Transmembrane helix</keyword>
<keyword evidence="1" id="KW-0472">Membrane</keyword>
<organism evidence="2 3">
    <name type="scientific">Candidatus Blackburnbacteria bacterium RIFCSPHIGHO2_02_FULL_44_20</name>
    <dbReference type="NCBI Taxonomy" id="1797516"/>
    <lineage>
        <taxon>Bacteria</taxon>
        <taxon>Candidatus Blackburniibacteriota</taxon>
    </lineage>
</organism>
<accession>A0A1G1VA53</accession>
<feature type="transmembrane region" description="Helical" evidence="1">
    <location>
        <begin position="183"/>
        <end position="202"/>
    </location>
</feature>
<evidence type="ECO:0000313" key="2">
    <source>
        <dbReference type="EMBL" id="OGY12325.1"/>
    </source>
</evidence>
<feature type="transmembrane region" description="Helical" evidence="1">
    <location>
        <begin position="21"/>
        <end position="40"/>
    </location>
</feature>
<reference evidence="2 3" key="1">
    <citation type="journal article" date="2016" name="Nat. Commun.">
        <title>Thousands of microbial genomes shed light on interconnected biogeochemical processes in an aquifer system.</title>
        <authorList>
            <person name="Anantharaman K."/>
            <person name="Brown C.T."/>
            <person name="Hug L.A."/>
            <person name="Sharon I."/>
            <person name="Castelle C.J."/>
            <person name="Probst A.J."/>
            <person name="Thomas B.C."/>
            <person name="Singh A."/>
            <person name="Wilkins M.J."/>
            <person name="Karaoz U."/>
            <person name="Brodie E.L."/>
            <person name="Williams K.H."/>
            <person name="Hubbard S.S."/>
            <person name="Banfield J.F."/>
        </authorList>
    </citation>
    <scope>NUCLEOTIDE SEQUENCE [LARGE SCALE GENOMIC DNA]</scope>
</reference>
<feature type="transmembrane region" description="Helical" evidence="1">
    <location>
        <begin position="52"/>
        <end position="72"/>
    </location>
</feature>
<comment type="caution">
    <text evidence="2">The sequence shown here is derived from an EMBL/GenBank/DDBJ whole genome shotgun (WGS) entry which is preliminary data.</text>
</comment>
<evidence type="ECO:0000256" key="1">
    <source>
        <dbReference type="SAM" id="Phobius"/>
    </source>
</evidence>
<dbReference type="STRING" id="1797516.A3D26_00075"/>
<dbReference type="EMBL" id="MHBZ01000002">
    <property type="protein sequence ID" value="OGY12325.1"/>
    <property type="molecule type" value="Genomic_DNA"/>
</dbReference>
<dbReference type="AlphaFoldDB" id="A0A1G1VA53"/>
<protein>
    <recommendedName>
        <fullName evidence="4">Glycerophosphoryl diester phosphodiesterase membrane domain-containing protein</fullName>
    </recommendedName>
</protein>